<dbReference type="OMA" id="ECKLIFM"/>
<evidence type="ECO:0000256" key="11">
    <source>
        <dbReference type="ARBA" id="ARBA00032571"/>
    </source>
</evidence>
<evidence type="ECO:0000259" key="18">
    <source>
        <dbReference type="PROSITE" id="PS51339"/>
    </source>
</evidence>
<evidence type="ECO:0000313" key="20">
    <source>
        <dbReference type="Proteomes" id="UP000054928"/>
    </source>
</evidence>
<keyword evidence="20" id="KW-1185">Reference proteome</keyword>
<evidence type="ECO:0000256" key="5">
    <source>
        <dbReference type="ARBA" id="ARBA00022723"/>
    </source>
</evidence>
<keyword evidence="8" id="KW-0862">Zinc</keyword>
<dbReference type="SMART" id="SM00064">
    <property type="entry name" value="FYVE"/>
    <property type="match status" value="1"/>
</dbReference>
<dbReference type="GO" id="GO:0008270">
    <property type="term" value="F:zinc ion binding"/>
    <property type="evidence" value="ECO:0007669"/>
    <property type="project" value="UniProtKB-KW"/>
</dbReference>
<feature type="region of interest" description="Disordered" evidence="16">
    <location>
        <begin position="899"/>
        <end position="919"/>
    </location>
</feature>
<dbReference type="InterPro" id="IPR035952">
    <property type="entry name" value="Rhomboid-like_sf"/>
</dbReference>
<dbReference type="Gene3D" id="2.30.29.30">
    <property type="entry name" value="Pleckstrin-homology domain (PH domain)/Phosphotyrosine-binding domain (PTB)"/>
    <property type="match status" value="1"/>
</dbReference>
<comment type="subcellular location">
    <subcellularLocation>
        <location evidence="1">Membrane</location>
        <topology evidence="1">Multi-pass membrane protein</topology>
    </subcellularLocation>
</comment>
<dbReference type="GO" id="GO:0052629">
    <property type="term" value="F:phosphatidylinositol-3,5-bisphosphate 3-phosphatase activity"/>
    <property type="evidence" value="ECO:0007669"/>
    <property type="project" value="UniProtKB-EC"/>
</dbReference>
<feature type="region of interest" description="Disordered" evidence="16">
    <location>
        <begin position="1"/>
        <end position="50"/>
    </location>
</feature>
<evidence type="ECO:0000256" key="16">
    <source>
        <dbReference type="SAM" id="MobiDB-lite"/>
    </source>
</evidence>
<protein>
    <recommendedName>
        <fullName evidence="3">phosphatidylinositol-3,5-bisphosphate 3-phosphatase</fullName>
        <ecNumber evidence="3">3.1.3.95</ecNumber>
    </recommendedName>
    <alternativeName>
        <fullName evidence="11">Phosphatidylinositol-3,5-bisphosphate 3-phosphatase</fullName>
    </alternativeName>
</protein>
<dbReference type="PROSITE" id="PS00383">
    <property type="entry name" value="TYR_PHOSPHATASE_1"/>
    <property type="match status" value="1"/>
</dbReference>
<keyword evidence="10" id="KW-0472">Membrane</keyword>
<reference evidence="20" key="1">
    <citation type="submission" date="2014-09" db="EMBL/GenBank/DDBJ databases">
        <authorList>
            <person name="Sharma Rahul"/>
            <person name="Thines Marco"/>
        </authorList>
    </citation>
    <scope>NUCLEOTIDE SEQUENCE [LARGE SCALE GENOMIC DNA]</scope>
</reference>
<evidence type="ECO:0000256" key="7">
    <source>
        <dbReference type="ARBA" id="ARBA00022801"/>
    </source>
</evidence>
<dbReference type="InterPro" id="IPR030564">
    <property type="entry name" value="Myotubularin"/>
</dbReference>
<dbReference type="InterPro" id="IPR011993">
    <property type="entry name" value="PH-like_dom_sf"/>
</dbReference>
<dbReference type="InterPro" id="IPR029021">
    <property type="entry name" value="Prot-tyrosine_phosphatase-like"/>
</dbReference>
<dbReference type="Proteomes" id="UP000054928">
    <property type="component" value="Unassembled WGS sequence"/>
</dbReference>
<dbReference type="PANTHER" id="PTHR10807:SF128">
    <property type="entry name" value="PHOSPHATIDYLINOSITOL-3,5-BISPHOSPHATE 3-PHOSPHATASE"/>
    <property type="match status" value="1"/>
</dbReference>
<keyword evidence="4" id="KW-0812">Transmembrane</keyword>
<organism evidence="19 20">
    <name type="scientific">Plasmopara halstedii</name>
    <name type="common">Downy mildew of sunflower</name>
    <dbReference type="NCBI Taxonomy" id="4781"/>
    <lineage>
        <taxon>Eukaryota</taxon>
        <taxon>Sar</taxon>
        <taxon>Stramenopiles</taxon>
        <taxon>Oomycota</taxon>
        <taxon>Peronosporomycetes</taxon>
        <taxon>Peronosporales</taxon>
        <taxon>Peronosporaceae</taxon>
        <taxon>Plasmopara</taxon>
    </lineage>
</organism>
<dbReference type="InterPro" id="IPR000306">
    <property type="entry name" value="Znf_FYVE"/>
</dbReference>
<dbReference type="EMBL" id="CCYD01000553">
    <property type="protein sequence ID" value="CEG41551.1"/>
    <property type="molecule type" value="Genomic_DNA"/>
</dbReference>
<evidence type="ECO:0000256" key="9">
    <source>
        <dbReference type="ARBA" id="ARBA00022989"/>
    </source>
</evidence>
<sequence>MLPTRASPSLQVSPVITSSTSSSLLPPKLHLNPSKTPKHHPQPKSAPGHRRRHIVAWVPDSLAEKCYSCQTAFSLMLRRHHCRRCGNVFCDACSSARMPLVNSGFVTPVRVCAKCSIAAKKAHAKMVQERQKLQIYEPPRRHSDIADREELTKTGFWFNGTNDTIHRFGERRRRASEYQESLDFNSCLIKGGIITSNGRREMALSPVFAQEDSRIERLESEETEYSSGPHEQSLQTLPGEAVLVKNGNVRIRFMERIEHLGTLYVTNYRLVFSPGSNHSINDVVIVNGMYKIREDTLPYASDVHTESIVAYQAIPLMTIDLVKRKETVETDSGSLEVIGKDFRRLHFVFDGLVSKQTFSKFDRTYALLQMHALGKSDSKLDEFARFSLERFDGIHGAIDGWQIYNAVEDFKRMGISSSTNRWRLSYANDQYELCPTYPSILAVPSSVSDSLLAVASKFRSKGRIPVLSWRDRHTGAVICRSSQPLVGLGQKQCDKDVFLIQAIAATNPSSSKLVIIDARPWKNAVAQKAVGRAGYELTEHYETRHATSSLKYVDMVASEHTAAAAAAISTGARSSPFRRNSVNGELETGSDLNTLAGDKEFLETKESALVLTECKLIFMGIENIHTMRKSYHKLMDLCTIKQNNDKWLDQLASTHWLNHISRILDSAVEIVRIVKEQKSSVLIHCSDGWDRTAQLTALSEVLIDPHYRTIIGFERLIEKEWCSFGHKFRERTYHGASNNVNETSPIFLQWIDCVWQVMAQFPSAFEFNERFLILILDHLYSCRFGTFLYNSQRERMEQESCHPTHSLWSYLSTVERAIVVNPFYKPHNAPRMKWKESITATRQCYEKSLDQSIIESSLSRSARICYDHSMMDDFVHYQRNAFDASDWYSPSSNVSGAGTVFPPSALSQDNETEADFDAELSSTHEQLSFDFQQSYNDNADGNELNHSINHSESKKVKVELSGFHKLVRDLDTGISFPQLLDTFTFSTPLSSPVAKPRSESLLPDRSATDCKVMSRPSTPKLRSSLTSRVMSAAVERAPLSLDGLWNTLDADASSDGDDIGRFGAVASCENVIVPSCSMKSLAFWSNYYLRWDPSSHFDRDASVEIETLHLDVIMRLKKLTKQVETNQTSNALKKSTIQTNCHCEGNTNLLLQHKKLLEDSVTSQDSELGADGNSTIKERIAMLKEQKLRRLEEVEADYQNELACLMEQLGTLLINPESRHDRVLTASLGLVSGGIIVTSAVIDQDNCTHLKAAINHQYGDGNDLFYHDRRQPLNISWFEDTNKKCIATLIAANTLIFGLWRVSFRNAKLHQFMWRHFASSYDAVIHGKRFHTLLTSAFSHITFPHFGINMFMLWEFGPHVLAPSNNHSGSWYNQAVTNSRFAGYVRDNFSSFRHQPKLLSIKEFTTLYFTSALTSSALSALMSKLRGNGSVFSIGASGAVSAVFTMSCLLFPDQRLLLYGIIEMTSTQMLQLYTAFNIVGASFQRNLRVDCVGHLGGQGTGLVFHQAQSSN</sequence>
<dbReference type="SUPFAM" id="SSF57903">
    <property type="entry name" value="FYVE/PHD zinc finger"/>
    <property type="match status" value="1"/>
</dbReference>
<feature type="coiled-coil region" evidence="15">
    <location>
        <begin position="1181"/>
        <end position="1208"/>
    </location>
</feature>
<feature type="active site" description="Phosphocysteine intermediate" evidence="12">
    <location>
        <position position="685"/>
    </location>
</feature>
<dbReference type="InterPro" id="IPR022764">
    <property type="entry name" value="Peptidase_S54_rhomboid_dom"/>
</dbReference>
<keyword evidence="9" id="KW-1133">Transmembrane helix</keyword>
<evidence type="ECO:0000256" key="6">
    <source>
        <dbReference type="ARBA" id="ARBA00022771"/>
    </source>
</evidence>
<dbReference type="SUPFAM" id="SSF50729">
    <property type="entry name" value="PH domain-like"/>
    <property type="match status" value="1"/>
</dbReference>
<evidence type="ECO:0000256" key="15">
    <source>
        <dbReference type="SAM" id="Coils"/>
    </source>
</evidence>
<dbReference type="PROSITE" id="PS50178">
    <property type="entry name" value="ZF_FYVE"/>
    <property type="match status" value="1"/>
</dbReference>
<feature type="domain" description="Myotubularin phosphatase" evidence="18">
    <location>
        <begin position="400"/>
        <end position="1088"/>
    </location>
</feature>
<name>A0A0P1ALF8_PLAHL</name>
<feature type="compositionally biased region" description="Polar residues" evidence="16">
    <location>
        <begin position="1"/>
        <end position="12"/>
    </location>
</feature>
<keyword evidence="7" id="KW-0378">Hydrolase</keyword>
<dbReference type="SUPFAM" id="SSF52799">
    <property type="entry name" value="(Phosphotyrosine protein) phosphatases II"/>
    <property type="match status" value="1"/>
</dbReference>
<dbReference type="STRING" id="4781.A0A0P1ALF8"/>
<dbReference type="OrthoDB" id="271628at2759"/>
<evidence type="ECO:0000256" key="12">
    <source>
        <dbReference type="PIRSR" id="PIRSR630564-1"/>
    </source>
</evidence>
<dbReference type="InterPro" id="IPR011011">
    <property type="entry name" value="Znf_FYVE_PHD"/>
</dbReference>
<dbReference type="PROSITE" id="PS51339">
    <property type="entry name" value="PPASE_MYOTUBULARIN"/>
    <property type="match status" value="1"/>
</dbReference>
<dbReference type="SUPFAM" id="SSF144091">
    <property type="entry name" value="Rhomboid-like"/>
    <property type="match status" value="1"/>
</dbReference>
<dbReference type="InterPro" id="IPR016130">
    <property type="entry name" value="Tyr_Pase_AS"/>
</dbReference>
<dbReference type="SMART" id="SM00404">
    <property type="entry name" value="PTPc_motif"/>
    <property type="match status" value="1"/>
</dbReference>
<evidence type="ECO:0000256" key="2">
    <source>
        <dbReference type="ARBA" id="ARBA00007471"/>
    </source>
</evidence>
<evidence type="ECO:0000256" key="4">
    <source>
        <dbReference type="ARBA" id="ARBA00022692"/>
    </source>
</evidence>
<feature type="binding site" evidence="13">
    <location>
        <begin position="623"/>
        <end position="624"/>
    </location>
    <ligand>
        <name>substrate</name>
    </ligand>
</feature>
<dbReference type="GeneID" id="36406945"/>
<keyword evidence="6 14" id="KW-0863">Zinc-finger</keyword>
<evidence type="ECO:0000259" key="17">
    <source>
        <dbReference type="PROSITE" id="PS50178"/>
    </source>
</evidence>
<evidence type="ECO:0000313" key="19">
    <source>
        <dbReference type="EMBL" id="CEG41551.1"/>
    </source>
</evidence>
<dbReference type="InterPro" id="IPR013083">
    <property type="entry name" value="Znf_RING/FYVE/PHD"/>
</dbReference>
<dbReference type="GO" id="GO:0016020">
    <property type="term" value="C:membrane"/>
    <property type="evidence" value="ECO:0007669"/>
    <property type="project" value="UniProtKB-SubCell"/>
</dbReference>
<evidence type="ECO:0000256" key="13">
    <source>
        <dbReference type="PIRSR" id="PIRSR630564-2"/>
    </source>
</evidence>
<dbReference type="Gene3D" id="1.20.1540.10">
    <property type="entry name" value="Rhomboid-like"/>
    <property type="match status" value="1"/>
</dbReference>
<dbReference type="InterPro" id="IPR003595">
    <property type="entry name" value="Tyr_Pase_cat"/>
</dbReference>
<evidence type="ECO:0000256" key="8">
    <source>
        <dbReference type="ARBA" id="ARBA00022833"/>
    </source>
</evidence>
<evidence type="ECO:0000256" key="1">
    <source>
        <dbReference type="ARBA" id="ARBA00004141"/>
    </source>
</evidence>
<feature type="binding site" evidence="13">
    <location>
        <begin position="685"/>
        <end position="691"/>
    </location>
    <ligand>
        <name>substrate</name>
    </ligand>
</feature>
<evidence type="ECO:0000256" key="14">
    <source>
        <dbReference type="PROSITE-ProRule" id="PRU00091"/>
    </source>
</evidence>
<dbReference type="GO" id="GO:0005737">
    <property type="term" value="C:cytoplasm"/>
    <property type="evidence" value="ECO:0007669"/>
    <property type="project" value="TreeGrafter"/>
</dbReference>
<dbReference type="Pfam" id="PF01363">
    <property type="entry name" value="FYVE"/>
    <property type="match status" value="1"/>
</dbReference>
<dbReference type="Pfam" id="PF01694">
    <property type="entry name" value="Rhomboid"/>
    <property type="match status" value="1"/>
</dbReference>
<proteinExistence type="inferred from homology"/>
<dbReference type="EC" id="3.1.3.95" evidence="3"/>
<accession>A0A0P1ALF8</accession>
<dbReference type="RefSeq" id="XP_024577920.1">
    <property type="nucleotide sequence ID" value="XM_024727332.1"/>
</dbReference>
<evidence type="ECO:0000256" key="3">
    <source>
        <dbReference type="ARBA" id="ARBA00012903"/>
    </source>
</evidence>
<dbReference type="Gene3D" id="3.30.40.10">
    <property type="entry name" value="Zinc/RING finger domain, C3HC4 (zinc finger)"/>
    <property type="match status" value="1"/>
</dbReference>
<dbReference type="InterPro" id="IPR010569">
    <property type="entry name" value="Myotubularin-like_Pase_dom"/>
</dbReference>
<comment type="similarity">
    <text evidence="2">Belongs to the protein-tyrosine phosphatase family. Non-receptor class myotubularin subfamily.</text>
</comment>
<dbReference type="PANTHER" id="PTHR10807">
    <property type="entry name" value="MYOTUBULARIN-RELATED"/>
    <property type="match status" value="1"/>
</dbReference>
<dbReference type="Pfam" id="PF06602">
    <property type="entry name" value="Myotub-related"/>
    <property type="match status" value="1"/>
</dbReference>
<feature type="domain" description="FYVE-type" evidence="17">
    <location>
        <begin position="60"/>
        <end position="120"/>
    </location>
</feature>
<keyword evidence="5" id="KW-0479">Metal-binding</keyword>
<keyword evidence="15" id="KW-0175">Coiled coil</keyword>
<evidence type="ECO:0000256" key="10">
    <source>
        <dbReference type="ARBA" id="ARBA00023136"/>
    </source>
</evidence>
<feature type="compositionally biased region" description="Low complexity" evidence="16">
    <location>
        <begin position="13"/>
        <end position="34"/>
    </location>
</feature>
<dbReference type="GO" id="GO:0004252">
    <property type="term" value="F:serine-type endopeptidase activity"/>
    <property type="evidence" value="ECO:0007669"/>
    <property type="project" value="InterPro"/>
</dbReference>
<dbReference type="InterPro" id="IPR017455">
    <property type="entry name" value="Znf_FYVE-rel"/>
</dbReference>
<feature type="compositionally biased region" description="Basic residues" evidence="16">
    <location>
        <begin position="36"/>
        <end position="50"/>
    </location>
</feature>